<organism evidence="2 3">
    <name type="scientific">Puccinia coronata f. sp. avenae</name>
    <dbReference type="NCBI Taxonomy" id="200324"/>
    <lineage>
        <taxon>Eukaryota</taxon>
        <taxon>Fungi</taxon>
        <taxon>Dikarya</taxon>
        <taxon>Basidiomycota</taxon>
        <taxon>Pucciniomycotina</taxon>
        <taxon>Pucciniomycetes</taxon>
        <taxon>Pucciniales</taxon>
        <taxon>Pucciniaceae</taxon>
        <taxon>Puccinia</taxon>
    </lineage>
</organism>
<gene>
    <name evidence="2" type="ORF">PCASD_09138</name>
</gene>
<comment type="caution">
    <text evidence="2">The sequence shown here is derived from an EMBL/GenBank/DDBJ whole genome shotgun (WGS) entry which is preliminary data.</text>
</comment>
<proteinExistence type="predicted"/>
<feature type="compositionally biased region" description="Polar residues" evidence="1">
    <location>
        <begin position="267"/>
        <end position="280"/>
    </location>
</feature>
<protein>
    <submittedName>
        <fullName evidence="2">Uncharacterized protein</fullName>
    </submittedName>
</protein>
<evidence type="ECO:0000313" key="2">
    <source>
        <dbReference type="EMBL" id="PLW44888.1"/>
    </source>
</evidence>
<evidence type="ECO:0000313" key="3">
    <source>
        <dbReference type="Proteomes" id="UP000235392"/>
    </source>
</evidence>
<reference evidence="2 3" key="1">
    <citation type="submission" date="2017-11" db="EMBL/GenBank/DDBJ databases">
        <title>De novo assembly and phasing of dikaryotic genomes from two isolates of Puccinia coronata f. sp. avenae, the causal agent of oat crown rust.</title>
        <authorList>
            <person name="Miller M.E."/>
            <person name="Zhang Y."/>
            <person name="Omidvar V."/>
            <person name="Sperschneider J."/>
            <person name="Schwessinger B."/>
            <person name="Raley C."/>
            <person name="Palmer J.M."/>
            <person name="Garnica D."/>
            <person name="Upadhyaya N."/>
            <person name="Rathjen J."/>
            <person name="Taylor J.M."/>
            <person name="Park R.F."/>
            <person name="Dodds P.N."/>
            <person name="Hirsch C.D."/>
            <person name="Kianian S.F."/>
            <person name="Figueroa M."/>
        </authorList>
    </citation>
    <scope>NUCLEOTIDE SEQUENCE [LARGE SCALE GENOMIC DNA]</scope>
    <source>
        <strain evidence="2">12SD80</strain>
    </source>
</reference>
<dbReference type="EMBL" id="PGCI01000053">
    <property type="protein sequence ID" value="PLW44888.1"/>
    <property type="molecule type" value="Genomic_DNA"/>
</dbReference>
<sequence length="299" mass="32096">MELATTCNTMRELSNVWEEDEDEAMISDLPHGTRTGRPYAKQVPPALKPPATPKSARKTTSFPPFTAISTPIPEDPERSAGKSTAPGAGDAVAAPQFVSLDQLAALLQVMNHPQPKDEKSSDEARTDRAIALAEALSKWLKASKPSNVSSDLNTAYSEMLTCLTEIKKHVGGITKDLVLALLLYQQCQPHFQAIANTVDSCIVVDASKPISSKTILELAGRFATAGAAAESSVFSYRSQRGPSTSSSNGNQQTGWKTMDIINPEPPTQKQSSNQDNTPHYSTLPDLTFSLPSSHQVSSS</sequence>
<dbReference type="Proteomes" id="UP000235392">
    <property type="component" value="Unassembled WGS sequence"/>
</dbReference>
<feature type="compositionally biased region" description="Polar residues" evidence="1">
    <location>
        <begin position="58"/>
        <end position="69"/>
    </location>
</feature>
<feature type="region of interest" description="Disordered" evidence="1">
    <location>
        <begin position="236"/>
        <end position="299"/>
    </location>
</feature>
<feature type="region of interest" description="Disordered" evidence="1">
    <location>
        <begin position="28"/>
        <end position="90"/>
    </location>
</feature>
<feature type="compositionally biased region" description="Polar residues" evidence="1">
    <location>
        <begin position="289"/>
        <end position="299"/>
    </location>
</feature>
<accession>A0A2N5V4G7</accession>
<evidence type="ECO:0000256" key="1">
    <source>
        <dbReference type="SAM" id="MobiDB-lite"/>
    </source>
</evidence>
<feature type="compositionally biased region" description="Polar residues" evidence="1">
    <location>
        <begin position="236"/>
        <end position="255"/>
    </location>
</feature>
<name>A0A2N5V4G7_9BASI</name>
<dbReference type="AlphaFoldDB" id="A0A2N5V4G7"/>